<evidence type="ECO:0000256" key="2">
    <source>
        <dbReference type="ARBA" id="ARBA00007553"/>
    </source>
</evidence>
<dbReference type="InterPro" id="IPR036582">
    <property type="entry name" value="Mao_N_sf"/>
</dbReference>
<dbReference type="EMBL" id="BOSE01000008">
    <property type="protein sequence ID" value="GIP18373.1"/>
    <property type="molecule type" value="Genomic_DNA"/>
</dbReference>
<name>A0A919YQT6_9BACL</name>
<accession>A0A919YQT6</accession>
<dbReference type="SMART" id="SM00644">
    <property type="entry name" value="Ami_2"/>
    <property type="match status" value="1"/>
</dbReference>
<dbReference type="Pfam" id="PF07833">
    <property type="entry name" value="Cu_amine_oxidN1"/>
    <property type="match status" value="1"/>
</dbReference>
<dbReference type="AlphaFoldDB" id="A0A919YQT6"/>
<evidence type="ECO:0000313" key="10">
    <source>
        <dbReference type="Proteomes" id="UP000683139"/>
    </source>
</evidence>
<dbReference type="CDD" id="cd06583">
    <property type="entry name" value="PGRP"/>
    <property type="match status" value="1"/>
</dbReference>
<evidence type="ECO:0000256" key="5">
    <source>
        <dbReference type="ARBA" id="ARBA00022969"/>
    </source>
</evidence>
<dbReference type="PANTHER" id="PTHR30417:SF11">
    <property type="entry name" value="N-ACETYLMURAMOYL-L-ALANINE AMIDASE XLYA"/>
    <property type="match status" value="1"/>
</dbReference>
<dbReference type="Proteomes" id="UP000683139">
    <property type="component" value="Unassembled WGS sequence"/>
</dbReference>
<proteinExistence type="inferred from homology"/>
<dbReference type="Gene3D" id="3.30.457.10">
    <property type="entry name" value="Copper amine oxidase-like, N-terminal domain"/>
    <property type="match status" value="1"/>
</dbReference>
<dbReference type="InterPro" id="IPR036505">
    <property type="entry name" value="Amidase/PGRP_sf"/>
</dbReference>
<evidence type="ECO:0000259" key="8">
    <source>
        <dbReference type="SMART" id="SM00644"/>
    </source>
</evidence>
<dbReference type="EC" id="3.5.1.28" evidence="3"/>
<protein>
    <recommendedName>
        <fullName evidence="3">N-acetylmuramoyl-L-alanine amidase</fullName>
        <ecNumber evidence="3">3.5.1.28</ecNumber>
    </recommendedName>
</protein>
<comment type="catalytic activity">
    <reaction evidence="1">
        <text>Hydrolyzes the link between N-acetylmuramoyl residues and L-amino acid residues in certain cell-wall glycopeptides.</text>
        <dbReference type="EC" id="3.5.1.28"/>
    </reaction>
</comment>
<keyword evidence="4" id="KW-0378">Hydrolase</keyword>
<evidence type="ECO:0000256" key="6">
    <source>
        <dbReference type="ARBA" id="ARBA00023287"/>
    </source>
</evidence>
<gene>
    <name evidence="9" type="ORF">J40TS1_40150</name>
</gene>
<evidence type="ECO:0000256" key="4">
    <source>
        <dbReference type="ARBA" id="ARBA00022801"/>
    </source>
</evidence>
<dbReference type="RefSeq" id="WP_213518706.1">
    <property type="nucleotide sequence ID" value="NZ_BOSE01000008.1"/>
</dbReference>
<organism evidence="9 10">
    <name type="scientific">Paenibacillus montaniterrae</name>
    <dbReference type="NCBI Taxonomy" id="429341"/>
    <lineage>
        <taxon>Bacteria</taxon>
        <taxon>Bacillati</taxon>
        <taxon>Bacillota</taxon>
        <taxon>Bacilli</taxon>
        <taxon>Bacillales</taxon>
        <taxon>Paenibacillaceae</taxon>
        <taxon>Paenibacillus</taxon>
    </lineage>
</organism>
<dbReference type="Pfam" id="PF01510">
    <property type="entry name" value="Amidase_2"/>
    <property type="match status" value="1"/>
</dbReference>
<keyword evidence="6" id="KW-0178">Competence</keyword>
<evidence type="ECO:0000256" key="7">
    <source>
        <dbReference type="ARBA" id="ARBA00023316"/>
    </source>
</evidence>
<keyword evidence="10" id="KW-1185">Reference proteome</keyword>
<feature type="domain" description="N-acetylmuramoyl-L-alanine amidase" evidence="8">
    <location>
        <begin position="17"/>
        <end position="168"/>
    </location>
</feature>
<dbReference type="InterPro" id="IPR002502">
    <property type="entry name" value="Amidase_domain"/>
</dbReference>
<dbReference type="InterPro" id="IPR051206">
    <property type="entry name" value="NAMLAA_amidase_2"/>
</dbReference>
<dbReference type="GO" id="GO:0030420">
    <property type="term" value="P:establishment of competence for transformation"/>
    <property type="evidence" value="ECO:0007669"/>
    <property type="project" value="UniProtKB-KW"/>
</dbReference>
<evidence type="ECO:0000256" key="3">
    <source>
        <dbReference type="ARBA" id="ARBA00011901"/>
    </source>
</evidence>
<keyword evidence="7" id="KW-0961">Cell wall biogenesis/degradation</keyword>
<dbReference type="GO" id="GO:0008745">
    <property type="term" value="F:N-acetylmuramoyl-L-alanine amidase activity"/>
    <property type="evidence" value="ECO:0007669"/>
    <property type="project" value="UniProtKB-EC"/>
</dbReference>
<dbReference type="InterPro" id="IPR012854">
    <property type="entry name" value="Cu_amine_oxidase-like_N"/>
</dbReference>
<dbReference type="Gene3D" id="3.40.80.10">
    <property type="entry name" value="Peptidoglycan recognition protein-like"/>
    <property type="match status" value="1"/>
</dbReference>
<sequence>MTQASYIYRKDYIPQTTACNRRPGLSMTASSITVHNTGNPSSTAANERGWLTNPNNTRTASYHIVIDAKEAIEVLPLNEVAWHAGDGSGAASGNRTSIGIEICERDVAAGEYAQALTNAVELIANMLLERNWGVDRLRRHYDWSGKNCPRLMNKDGKWTGWHQFVQQIDTRLKELKASTNQIKRNSTEAALIVNGKKLEHKGEVKNGVTYVPIRAIAEALGATVKWDSQTQTVKIEKND</sequence>
<dbReference type="PANTHER" id="PTHR30417">
    <property type="entry name" value="N-ACETYLMURAMOYL-L-ALANINE AMIDASE AMID"/>
    <property type="match status" value="1"/>
</dbReference>
<comment type="caution">
    <text evidence="9">The sequence shown here is derived from an EMBL/GenBank/DDBJ whole genome shotgun (WGS) entry which is preliminary data.</text>
</comment>
<dbReference type="GO" id="GO:0009253">
    <property type="term" value="P:peptidoglycan catabolic process"/>
    <property type="evidence" value="ECO:0007669"/>
    <property type="project" value="InterPro"/>
</dbReference>
<keyword evidence="5" id="KW-0749">Sporulation</keyword>
<dbReference type="GO" id="GO:0030435">
    <property type="term" value="P:sporulation resulting in formation of a cellular spore"/>
    <property type="evidence" value="ECO:0007669"/>
    <property type="project" value="UniProtKB-KW"/>
</dbReference>
<dbReference type="SUPFAM" id="SSF55383">
    <property type="entry name" value="Copper amine oxidase, domain N"/>
    <property type="match status" value="1"/>
</dbReference>
<evidence type="ECO:0000313" key="9">
    <source>
        <dbReference type="EMBL" id="GIP18373.1"/>
    </source>
</evidence>
<dbReference type="GO" id="GO:0071555">
    <property type="term" value="P:cell wall organization"/>
    <property type="evidence" value="ECO:0007669"/>
    <property type="project" value="UniProtKB-KW"/>
</dbReference>
<dbReference type="GO" id="GO:0009254">
    <property type="term" value="P:peptidoglycan turnover"/>
    <property type="evidence" value="ECO:0007669"/>
    <property type="project" value="TreeGrafter"/>
</dbReference>
<reference evidence="9" key="1">
    <citation type="submission" date="2021-03" db="EMBL/GenBank/DDBJ databases">
        <title>Antimicrobial resistance genes in bacteria isolated from Japanese honey, and their potential for conferring macrolide and lincosamide resistance in the American foulbrood pathogen Paenibacillus larvae.</title>
        <authorList>
            <person name="Okamoto M."/>
            <person name="Kumagai M."/>
            <person name="Kanamori H."/>
            <person name="Takamatsu D."/>
        </authorList>
    </citation>
    <scope>NUCLEOTIDE SEQUENCE</scope>
    <source>
        <strain evidence="9">J40TS1</strain>
    </source>
</reference>
<evidence type="ECO:0000256" key="1">
    <source>
        <dbReference type="ARBA" id="ARBA00001561"/>
    </source>
</evidence>
<dbReference type="SUPFAM" id="SSF55846">
    <property type="entry name" value="N-acetylmuramoyl-L-alanine amidase-like"/>
    <property type="match status" value="1"/>
</dbReference>
<comment type="similarity">
    <text evidence="2">Belongs to the N-acetylmuramoyl-L-alanine amidase 2 family.</text>
</comment>